<comment type="similarity">
    <text evidence="1">Belongs to the TUB family.</text>
</comment>
<evidence type="ECO:0000313" key="4">
    <source>
        <dbReference type="EMBL" id="KAL0483108.1"/>
    </source>
</evidence>
<accession>A0AAW2Z044</accession>
<feature type="compositionally biased region" description="Polar residues" evidence="2">
    <location>
        <begin position="67"/>
        <end position="81"/>
    </location>
</feature>
<organism evidence="4 5">
    <name type="scientific">Acrasis kona</name>
    <dbReference type="NCBI Taxonomy" id="1008807"/>
    <lineage>
        <taxon>Eukaryota</taxon>
        <taxon>Discoba</taxon>
        <taxon>Heterolobosea</taxon>
        <taxon>Tetramitia</taxon>
        <taxon>Eutetramitia</taxon>
        <taxon>Acrasidae</taxon>
        <taxon>Acrasis</taxon>
    </lineage>
</organism>
<dbReference type="PRINTS" id="PR01573">
    <property type="entry name" value="SUPERTUBBY"/>
</dbReference>
<feature type="domain" description="Tubby C-terminal" evidence="3">
    <location>
        <begin position="175"/>
        <end position="422"/>
    </location>
</feature>
<dbReference type="AlphaFoldDB" id="A0AAW2Z044"/>
<evidence type="ECO:0000259" key="3">
    <source>
        <dbReference type="Pfam" id="PF01167"/>
    </source>
</evidence>
<dbReference type="InterPro" id="IPR025659">
    <property type="entry name" value="Tubby-like_C"/>
</dbReference>
<gene>
    <name evidence="4" type="ORF">AKO1_014997</name>
</gene>
<evidence type="ECO:0000313" key="5">
    <source>
        <dbReference type="Proteomes" id="UP001431209"/>
    </source>
</evidence>
<evidence type="ECO:0000256" key="1">
    <source>
        <dbReference type="ARBA" id="ARBA00007129"/>
    </source>
</evidence>
<dbReference type="PANTHER" id="PTHR16517">
    <property type="entry name" value="TUBBY-RELATED"/>
    <property type="match status" value="1"/>
</dbReference>
<dbReference type="Gene3D" id="3.20.90.10">
    <property type="entry name" value="Tubby Protein, Chain A"/>
    <property type="match status" value="1"/>
</dbReference>
<dbReference type="SUPFAM" id="SSF54518">
    <property type="entry name" value="Tubby C-terminal domain-like"/>
    <property type="match status" value="1"/>
</dbReference>
<evidence type="ECO:0000256" key="2">
    <source>
        <dbReference type="SAM" id="MobiDB-lite"/>
    </source>
</evidence>
<dbReference type="InterPro" id="IPR000007">
    <property type="entry name" value="Tubby_C"/>
</dbReference>
<name>A0AAW2Z044_9EUKA</name>
<reference evidence="4 5" key="1">
    <citation type="submission" date="2024-03" db="EMBL/GenBank/DDBJ databases">
        <title>The Acrasis kona genome and developmental transcriptomes reveal deep origins of eukaryotic multicellular pathways.</title>
        <authorList>
            <person name="Sheikh S."/>
            <person name="Fu C.-J."/>
            <person name="Brown M.W."/>
            <person name="Baldauf S.L."/>
        </authorList>
    </citation>
    <scope>NUCLEOTIDE SEQUENCE [LARGE SCALE GENOMIC DNA]</scope>
    <source>
        <strain evidence="4 5">ATCC MYA-3509</strain>
    </source>
</reference>
<dbReference type="EMBL" id="JAOPGA020000931">
    <property type="protein sequence ID" value="KAL0483108.1"/>
    <property type="molecule type" value="Genomic_DNA"/>
</dbReference>
<dbReference type="PANTHER" id="PTHR16517:SF7">
    <property type="entry name" value="PROTEIN KING TUBBY"/>
    <property type="match status" value="1"/>
</dbReference>
<sequence length="427" mass="48336">MFSIPDDGPVANGNQRQRAGVKEAIHYTTTKVEMLDFEESDNLDLAISNAEYNSSSRNMSRLENRRPSTIQQNNSSFSSRPISARGSRPTSAVKRPSGYSKGLEDMDHSEPPPTVKQMFGMQGSPSEMYAEDTPPTYERSPRGHILNREEPLSHIITKRKEASAFDIKDRRKAMMRPIPEEFGFFKCTITRNRSGLNKLFPRYYLYSEEFGDTKFLLSAKKRKNNKTPNYTISIDKEDMGRNSMSFLCKLRSNFLGTEFNIFDGGHNPSKKFEGVGNPEVRLNLGCILYESNLLGSKGPRRLTVVTPQLDGSGAPSKASQEVPSNVDAPPILHKYTENDWKHLKVMKNKSPVYNEKLKAFVLNFNQRISHPSVKNFQLVDPDDPEKVYLQFGKMDKSKFALDYRWPLTGAQAFCIAITALDSKLACE</sequence>
<dbReference type="Proteomes" id="UP001431209">
    <property type="component" value="Unassembled WGS sequence"/>
</dbReference>
<protein>
    <submittedName>
        <fullName evidence="4">Tubby protein</fullName>
    </submittedName>
</protein>
<dbReference type="Pfam" id="PF01167">
    <property type="entry name" value="Tub"/>
    <property type="match status" value="1"/>
</dbReference>
<keyword evidence="5" id="KW-1185">Reference proteome</keyword>
<proteinExistence type="inferred from homology"/>
<feature type="region of interest" description="Disordered" evidence="2">
    <location>
        <begin position="54"/>
        <end position="112"/>
    </location>
</feature>
<comment type="caution">
    <text evidence="4">The sequence shown here is derived from an EMBL/GenBank/DDBJ whole genome shotgun (WGS) entry which is preliminary data.</text>
</comment>